<evidence type="ECO:0000256" key="3">
    <source>
        <dbReference type="ARBA" id="ARBA00013081"/>
    </source>
</evidence>
<keyword evidence="5 9" id="KW-0378">Hydrolase</keyword>
<feature type="compositionally biased region" description="Polar residues" evidence="10">
    <location>
        <begin position="331"/>
        <end position="347"/>
    </location>
</feature>
<evidence type="ECO:0000256" key="8">
    <source>
        <dbReference type="ARBA" id="ARBA00023211"/>
    </source>
</evidence>
<comment type="similarity">
    <text evidence="9">Belongs to the PP2C family.</text>
</comment>
<feature type="compositionally biased region" description="Polar residues" evidence="10">
    <location>
        <begin position="455"/>
        <end position="467"/>
    </location>
</feature>
<dbReference type="InterPro" id="IPR036457">
    <property type="entry name" value="PPM-type-like_dom_sf"/>
</dbReference>
<proteinExistence type="inferred from homology"/>
<evidence type="ECO:0000256" key="5">
    <source>
        <dbReference type="ARBA" id="ARBA00022801"/>
    </source>
</evidence>
<evidence type="ECO:0000256" key="1">
    <source>
        <dbReference type="ARBA" id="ARBA00001936"/>
    </source>
</evidence>
<feature type="region of interest" description="Disordered" evidence="10">
    <location>
        <begin position="260"/>
        <end position="295"/>
    </location>
</feature>
<evidence type="ECO:0000256" key="2">
    <source>
        <dbReference type="ARBA" id="ARBA00001946"/>
    </source>
</evidence>
<evidence type="ECO:0000259" key="11">
    <source>
        <dbReference type="PROSITE" id="PS51746"/>
    </source>
</evidence>
<dbReference type="GO" id="GO:0046872">
    <property type="term" value="F:metal ion binding"/>
    <property type="evidence" value="ECO:0007669"/>
    <property type="project" value="UniProtKB-KW"/>
</dbReference>
<dbReference type="GO" id="GO:0004722">
    <property type="term" value="F:protein serine/threonine phosphatase activity"/>
    <property type="evidence" value="ECO:0007669"/>
    <property type="project" value="UniProtKB-EC"/>
</dbReference>
<comment type="cofactor">
    <cofactor evidence="1">
        <name>Mn(2+)</name>
        <dbReference type="ChEBI" id="CHEBI:29035"/>
    </cofactor>
</comment>
<dbReference type="Pfam" id="PF00481">
    <property type="entry name" value="PP2C"/>
    <property type="match status" value="1"/>
</dbReference>
<dbReference type="AlphaFoldDB" id="A0A061RKK2"/>
<dbReference type="SMART" id="SM00332">
    <property type="entry name" value="PP2Cc"/>
    <property type="match status" value="1"/>
</dbReference>
<feature type="compositionally biased region" description="Low complexity" evidence="10">
    <location>
        <begin position="348"/>
        <end position="365"/>
    </location>
</feature>
<keyword evidence="4" id="KW-0479">Metal-binding</keyword>
<evidence type="ECO:0000256" key="7">
    <source>
        <dbReference type="ARBA" id="ARBA00022912"/>
    </source>
</evidence>
<name>A0A061RKK2_9CHLO</name>
<evidence type="ECO:0000256" key="9">
    <source>
        <dbReference type="RuleBase" id="RU003465"/>
    </source>
</evidence>
<feature type="region of interest" description="Disordered" evidence="10">
    <location>
        <begin position="450"/>
        <end position="478"/>
    </location>
</feature>
<evidence type="ECO:0000256" key="6">
    <source>
        <dbReference type="ARBA" id="ARBA00022842"/>
    </source>
</evidence>
<dbReference type="CDD" id="cd00143">
    <property type="entry name" value="PP2Cc"/>
    <property type="match status" value="1"/>
</dbReference>
<dbReference type="SMART" id="SM00331">
    <property type="entry name" value="PP2C_SIG"/>
    <property type="match status" value="1"/>
</dbReference>
<dbReference type="EMBL" id="GBEZ01014824">
    <property type="protein sequence ID" value="JAC71284.1"/>
    <property type="molecule type" value="Transcribed_RNA"/>
</dbReference>
<protein>
    <recommendedName>
        <fullName evidence="3">protein-serine/threonine phosphatase</fullName>
        <ecNumber evidence="3">3.1.3.16</ecNumber>
    </recommendedName>
</protein>
<dbReference type="EC" id="3.1.3.16" evidence="3"/>
<feature type="domain" description="PPM-type phosphatase" evidence="11">
    <location>
        <begin position="284"/>
        <end position="741"/>
    </location>
</feature>
<keyword evidence="7 9" id="KW-0904">Protein phosphatase</keyword>
<evidence type="ECO:0000256" key="4">
    <source>
        <dbReference type="ARBA" id="ARBA00022723"/>
    </source>
</evidence>
<keyword evidence="8" id="KW-0464">Manganese</keyword>
<dbReference type="SUPFAM" id="SSF81606">
    <property type="entry name" value="PP2C-like"/>
    <property type="match status" value="1"/>
</dbReference>
<keyword evidence="6" id="KW-0460">Magnesium</keyword>
<dbReference type="Gene3D" id="3.60.40.10">
    <property type="entry name" value="PPM-type phosphatase domain"/>
    <property type="match status" value="2"/>
</dbReference>
<gene>
    <name evidence="12" type="primary">PP2C</name>
    <name evidence="12" type="ORF">TSPGSL018_2270</name>
</gene>
<feature type="region of interest" description="Disordered" evidence="10">
    <location>
        <begin position="331"/>
        <end position="369"/>
    </location>
</feature>
<sequence>MQGGKVADQVILEKSSATTLMRSFFEKLSGNKRDCVCAVDVISRLHNFMEAGNKKLKPDVEVGVRLMLALDDGCTRKLTYTEFVHFLLCFLHAYGERFSDLLPALIHSSPERDDSKLFCRYSLPAEVKGHAFSDGRLSCIYNVLEQRDGSAAGRLMLALKRFQPACAPPAVPCVRGDPLGPLSSCEQMSREKFLSMVAAITRSDSEKHQLADFISAYIACGDVLGFNAESVKILADISQAKTHSLAHVDGLRKIQLPRTWSDGRRGSESSLSPWECSKPRSCPAHGAKETPGVRSEMEDSFIAIPNFLHLNMQHDPDSQDKWPRRLAMSLPTSPQVQSPLRTSMDTASCQASSLATDSSSGSQDTDGGGEQYMDTFHFFGVFDGHGGAAAAVHCTKHLHKHLIAALSSDRKNDSDRGDSGVGDAESLCEQCASRQNSRLEVHGMKLVQGDCDSASPANADSPGSGTPSDGAPTSPGGKSCSCQGGPGFVERACRLYGGGAQESASDKCRRDGQAAADSSIGADPNACAAHQSAASLSGHYIEGTSTVSDLEQALTEAFLRTNAEFCETDDADHVGSTAVCCLIGSRQICVANCGDSRAIMWRNGGVIALTDDHKPDRQDERERVEEAGGQILYWNGRRVMGVLAMSRAIGDQSLKQYVIPDPEITIVQRREEDELLIMGSDGLWDVLSNEETCWLAKRALDKARSKGLGPRAAAKCAAGVLTRAALGKGSRDNITVIVVDLSSGHEDGRPVRGDAVCSGALCGSTLKS</sequence>
<dbReference type="InterPro" id="IPR000222">
    <property type="entry name" value="PP2C_BS"/>
</dbReference>
<dbReference type="InterPro" id="IPR015655">
    <property type="entry name" value="PP2C"/>
</dbReference>
<dbReference type="PANTHER" id="PTHR47992">
    <property type="entry name" value="PROTEIN PHOSPHATASE"/>
    <property type="match status" value="1"/>
</dbReference>
<dbReference type="InterPro" id="IPR001932">
    <property type="entry name" value="PPM-type_phosphatase-like_dom"/>
</dbReference>
<accession>A0A061RKK2</accession>
<comment type="cofactor">
    <cofactor evidence="2">
        <name>Mg(2+)</name>
        <dbReference type="ChEBI" id="CHEBI:18420"/>
    </cofactor>
</comment>
<dbReference type="FunFam" id="3.60.40.10:FF:000291">
    <property type="entry name" value="Protein phosphatase 2C 50"/>
    <property type="match status" value="1"/>
</dbReference>
<dbReference type="PROSITE" id="PS51746">
    <property type="entry name" value="PPM_2"/>
    <property type="match status" value="1"/>
</dbReference>
<reference evidence="12" key="1">
    <citation type="submission" date="2014-05" db="EMBL/GenBank/DDBJ databases">
        <title>The transcriptome of the halophilic microalga Tetraselmis sp. GSL018 isolated from the Great Salt Lake, Utah.</title>
        <authorList>
            <person name="Jinkerson R.E."/>
            <person name="D'Adamo S."/>
            <person name="Posewitz M.C."/>
        </authorList>
    </citation>
    <scope>NUCLEOTIDE SEQUENCE</scope>
    <source>
        <strain evidence="12">GSL018</strain>
    </source>
</reference>
<organism evidence="12">
    <name type="scientific">Tetraselmis sp. GSL018</name>
    <dbReference type="NCBI Taxonomy" id="582737"/>
    <lineage>
        <taxon>Eukaryota</taxon>
        <taxon>Viridiplantae</taxon>
        <taxon>Chlorophyta</taxon>
        <taxon>core chlorophytes</taxon>
        <taxon>Chlorodendrophyceae</taxon>
        <taxon>Chlorodendrales</taxon>
        <taxon>Chlorodendraceae</taxon>
        <taxon>Tetraselmis</taxon>
    </lineage>
</organism>
<dbReference type="PROSITE" id="PS01032">
    <property type="entry name" value="PPM_1"/>
    <property type="match status" value="1"/>
</dbReference>
<evidence type="ECO:0000256" key="10">
    <source>
        <dbReference type="SAM" id="MobiDB-lite"/>
    </source>
</evidence>
<evidence type="ECO:0000313" key="12">
    <source>
        <dbReference type="EMBL" id="JAC71284.1"/>
    </source>
</evidence>